<feature type="domain" description="Alanine dehydrogenase/pyridine nucleotide transhydrogenase NAD(H)-binding" evidence="19">
    <location>
        <begin position="148"/>
        <end position="312"/>
    </location>
</feature>
<dbReference type="PANTHER" id="PTHR10160:SF19">
    <property type="entry name" value="PROTON-TRANSLOCATING NAD(P)(+) TRANSHYDROGENASE"/>
    <property type="match status" value="1"/>
</dbReference>
<protein>
    <recommendedName>
        <fullName evidence="14">NAD(P) transhydrogenase subunit alpha</fullName>
        <ecNumber evidence="3">7.1.1.1</ecNumber>
    </recommendedName>
    <alternativeName>
        <fullName evidence="16">Nicotinamide nucleotide transhydrogenase subunit alpha</fullName>
    </alternativeName>
    <alternativeName>
        <fullName evidence="15">Pyridine nucleotide transhydrogenase subunit alpha</fullName>
    </alternativeName>
</protein>
<keyword evidence="6 18" id="KW-0812">Transmembrane</keyword>
<dbReference type="Pfam" id="PF12769">
    <property type="entry name" value="PNTB_4TM"/>
    <property type="match status" value="1"/>
</dbReference>
<organism evidence="21 22">
    <name type="scientific">Microvenator marinus</name>
    <dbReference type="NCBI Taxonomy" id="2600177"/>
    <lineage>
        <taxon>Bacteria</taxon>
        <taxon>Deltaproteobacteria</taxon>
        <taxon>Bradymonadales</taxon>
        <taxon>Microvenatoraceae</taxon>
        <taxon>Microvenator</taxon>
    </lineage>
</organism>
<evidence type="ECO:0000259" key="19">
    <source>
        <dbReference type="SMART" id="SM01002"/>
    </source>
</evidence>
<feature type="transmembrane region" description="Helical" evidence="18">
    <location>
        <begin position="426"/>
        <end position="445"/>
    </location>
</feature>
<dbReference type="AlphaFoldDB" id="A0A5B8XXM9"/>
<evidence type="ECO:0000256" key="11">
    <source>
        <dbReference type="ARBA" id="ARBA00023027"/>
    </source>
</evidence>
<evidence type="ECO:0000256" key="4">
    <source>
        <dbReference type="ARBA" id="ARBA00022475"/>
    </source>
</evidence>
<dbReference type="NCBIfam" id="NF006942">
    <property type="entry name" value="PRK09424.1"/>
    <property type="match status" value="1"/>
</dbReference>
<dbReference type="InterPro" id="IPR036291">
    <property type="entry name" value="NAD(P)-bd_dom_sf"/>
</dbReference>
<comment type="subcellular location">
    <subcellularLocation>
        <location evidence="2">Cell inner membrane</location>
        <topology evidence="2">Multi-pass membrane protein</topology>
    </subcellularLocation>
</comment>
<comment type="catalytic activity">
    <reaction evidence="13">
        <text>NAD(+) + NADPH + H(+)(in) = NADH + NADP(+) + H(+)(out)</text>
        <dbReference type="Rhea" id="RHEA:47992"/>
        <dbReference type="ChEBI" id="CHEBI:15378"/>
        <dbReference type="ChEBI" id="CHEBI:57540"/>
        <dbReference type="ChEBI" id="CHEBI:57783"/>
        <dbReference type="ChEBI" id="CHEBI:57945"/>
        <dbReference type="ChEBI" id="CHEBI:58349"/>
        <dbReference type="EC" id="7.1.1.1"/>
    </reaction>
</comment>
<dbReference type="KEGG" id="bbae:FRD01_13445"/>
<evidence type="ECO:0000256" key="18">
    <source>
        <dbReference type="SAM" id="Phobius"/>
    </source>
</evidence>
<evidence type="ECO:0000313" key="22">
    <source>
        <dbReference type="Proteomes" id="UP000321595"/>
    </source>
</evidence>
<feature type="domain" description="Alanine dehydrogenase/pyridine nucleotide transhydrogenase N-terminal" evidence="20">
    <location>
        <begin position="4"/>
        <end position="139"/>
    </location>
</feature>
<evidence type="ECO:0000256" key="12">
    <source>
        <dbReference type="ARBA" id="ARBA00023136"/>
    </source>
</evidence>
<dbReference type="FunFam" id="3.40.50.720:FF:000028">
    <property type="entry name" value="NAD(P) transhydrogenase subunit alpha"/>
    <property type="match status" value="1"/>
</dbReference>
<evidence type="ECO:0000256" key="15">
    <source>
        <dbReference type="ARBA" id="ARBA00079788"/>
    </source>
</evidence>
<name>A0A5B8XXM9_9DELT</name>
<feature type="region of interest" description="Disordered" evidence="17">
    <location>
        <begin position="367"/>
        <end position="389"/>
    </location>
</feature>
<evidence type="ECO:0000256" key="10">
    <source>
        <dbReference type="ARBA" id="ARBA00022989"/>
    </source>
</evidence>
<dbReference type="Proteomes" id="UP000321595">
    <property type="component" value="Chromosome"/>
</dbReference>
<keyword evidence="10 18" id="KW-1133">Transmembrane helix</keyword>
<keyword evidence="5" id="KW-0997">Cell inner membrane</keyword>
<dbReference type="Pfam" id="PF01262">
    <property type="entry name" value="AlaDh_PNT_C"/>
    <property type="match status" value="1"/>
</dbReference>
<keyword evidence="22" id="KW-1185">Reference proteome</keyword>
<comment type="function">
    <text evidence="1">The transhydrogenation between NADH and NADP is coupled to respiration and ATP hydrolysis and functions as a proton pump across the membrane.</text>
</comment>
<evidence type="ECO:0000256" key="6">
    <source>
        <dbReference type="ARBA" id="ARBA00022692"/>
    </source>
</evidence>
<evidence type="ECO:0000313" key="21">
    <source>
        <dbReference type="EMBL" id="QED28219.1"/>
    </source>
</evidence>
<feature type="transmembrane region" description="Helical" evidence="18">
    <location>
        <begin position="457"/>
        <end position="474"/>
    </location>
</feature>
<dbReference type="NCBIfam" id="TIGR00561">
    <property type="entry name" value="pntA"/>
    <property type="match status" value="1"/>
</dbReference>
<evidence type="ECO:0000256" key="7">
    <source>
        <dbReference type="ARBA" id="ARBA00022741"/>
    </source>
</evidence>
<evidence type="ECO:0000256" key="16">
    <source>
        <dbReference type="ARBA" id="ARBA00083734"/>
    </source>
</evidence>
<keyword evidence="21" id="KW-0560">Oxidoreductase</keyword>
<dbReference type="PIRSF" id="PIRSF000203">
    <property type="entry name" value="NADP_transhydrogenase_alpha"/>
    <property type="match status" value="1"/>
</dbReference>
<keyword evidence="12 18" id="KW-0472">Membrane</keyword>
<sequence>MKIGVLKETAAREKRVAAVPDTVKQYVKMGYEVLIEHNAGRDARLPDSVYEEAGARIVPSSSEIWTESDIVLKVRPPSTEEAQNAREGQIIICLFWPAQNPELIETLAAQKATVLALDAIPRISRAQAVDVLSSQAAISGYRAVIEAAQVYGRCFGAQFTAAGKSDPANVLVIGAGVAGLAAIAAARDLGAQVSAFDTREAVKEEIETLGAKALNVEFEESGEGTGGYAKVMSPEFIAAEMKLFKDLAPKTDIVITTAAIPGRRAPTLVKQEMLEAMREGSVVVDLAAETGGNCELTKADEIVEFNGVQIIGYTDLTSRMPTHASDFFSRNIAQLIGLLGKADAFKIDLEDDIFRQMIVLQDGEKMWPPPPLETPAHTPPAERAPIPVDPAPLLDSAPKKSPAGFIASLILITLAVVIGLKAPSNFIQHLAIFVLACFVGWKVIWNVKASLHTPLMSVTNAISGIIILGGLLQMKTDSSQVVLALGGLATLVASINVFGGFLVTQRMLAMFRSDKATKGGQHV</sequence>
<dbReference type="GO" id="GO:0005886">
    <property type="term" value="C:plasma membrane"/>
    <property type="evidence" value="ECO:0007669"/>
    <property type="project" value="UniProtKB-SubCell"/>
</dbReference>
<dbReference type="Gene3D" id="3.40.50.720">
    <property type="entry name" value="NAD(P)-binding Rossmann-like Domain"/>
    <property type="match status" value="2"/>
</dbReference>
<proteinExistence type="predicted"/>
<keyword evidence="7" id="KW-0547">Nucleotide-binding</keyword>
<dbReference type="InterPro" id="IPR024605">
    <property type="entry name" value="NADP_transhyd_a_C"/>
</dbReference>
<dbReference type="Pfam" id="PF05222">
    <property type="entry name" value="AlaDh_PNT_N"/>
    <property type="match status" value="1"/>
</dbReference>
<evidence type="ECO:0000256" key="8">
    <source>
        <dbReference type="ARBA" id="ARBA00022857"/>
    </source>
</evidence>
<evidence type="ECO:0000256" key="1">
    <source>
        <dbReference type="ARBA" id="ARBA00003943"/>
    </source>
</evidence>
<dbReference type="GO" id="GO:0006740">
    <property type="term" value="P:NADPH regeneration"/>
    <property type="evidence" value="ECO:0007669"/>
    <property type="project" value="TreeGrafter"/>
</dbReference>
<dbReference type="SMART" id="SM01002">
    <property type="entry name" value="AlaDh_PNT_C"/>
    <property type="match status" value="1"/>
</dbReference>
<dbReference type="GO" id="GO:0050661">
    <property type="term" value="F:NADP binding"/>
    <property type="evidence" value="ECO:0007669"/>
    <property type="project" value="TreeGrafter"/>
</dbReference>
<evidence type="ECO:0000256" key="3">
    <source>
        <dbReference type="ARBA" id="ARBA00012943"/>
    </source>
</evidence>
<dbReference type="EC" id="7.1.1.1" evidence="3"/>
<keyword evidence="4" id="KW-1003">Cell membrane</keyword>
<accession>A0A5B8XXM9</accession>
<evidence type="ECO:0000256" key="13">
    <source>
        <dbReference type="ARBA" id="ARBA00048202"/>
    </source>
</evidence>
<dbReference type="OrthoDB" id="9804592at2"/>
<dbReference type="GO" id="GO:0008750">
    <property type="term" value="F:proton-translocating NAD(P)+ transhydrogenase activity"/>
    <property type="evidence" value="ECO:0007669"/>
    <property type="project" value="UniProtKB-EC"/>
</dbReference>
<feature type="transmembrane region" description="Helical" evidence="18">
    <location>
        <begin position="480"/>
        <end position="503"/>
    </location>
</feature>
<dbReference type="InterPro" id="IPR007698">
    <property type="entry name" value="AlaDH/PNT_NAD(H)-bd"/>
</dbReference>
<evidence type="ECO:0000256" key="5">
    <source>
        <dbReference type="ARBA" id="ARBA00022519"/>
    </source>
</evidence>
<feature type="transmembrane region" description="Helical" evidence="18">
    <location>
        <begin position="403"/>
        <end position="420"/>
    </location>
</feature>
<evidence type="ECO:0000256" key="9">
    <source>
        <dbReference type="ARBA" id="ARBA00022967"/>
    </source>
</evidence>
<dbReference type="SUPFAM" id="SSF51735">
    <property type="entry name" value="NAD(P)-binding Rossmann-fold domains"/>
    <property type="match status" value="1"/>
</dbReference>
<keyword evidence="11" id="KW-0520">NAD</keyword>
<dbReference type="SUPFAM" id="SSF52283">
    <property type="entry name" value="Formate/glycerate dehydrogenase catalytic domain-like"/>
    <property type="match status" value="1"/>
</dbReference>
<gene>
    <name evidence="21" type="ORF">FRD01_13445</name>
</gene>
<dbReference type="PANTHER" id="PTHR10160">
    <property type="entry name" value="NAD(P) TRANSHYDROGENASE"/>
    <property type="match status" value="1"/>
</dbReference>
<dbReference type="RefSeq" id="WP_146960450.1">
    <property type="nucleotide sequence ID" value="NZ_CP042467.1"/>
</dbReference>
<dbReference type="SMART" id="SM01003">
    <property type="entry name" value="AlaDh_PNT_N"/>
    <property type="match status" value="1"/>
</dbReference>
<evidence type="ECO:0000256" key="14">
    <source>
        <dbReference type="ARBA" id="ARBA00071831"/>
    </source>
</evidence>
<reference evidence="21 22" key="1">
    <citation type="submission" date="2019-08" db="EMBL/GenBank/DDBJ databases">
        <authorList>
            <person name="Liang Q."/>
        </authorList>
    </citation>
    <scope>NUCLEOTIDE SEQUENCE [LARGE SCALE GENOMIC DNA]</scope>
    <source>
        <strain evidence="21 22">V1718</strain>
    </source>
</reference>
<dbReference type="CDD" id="cd05304">
    <property type="entry name" value="Rubrum_tdh"/>
    <property type="match status" value="1"/>
</dbReference>
<keyword evidence="9" id="KW-1278">Translocase</keyword>
<dbReference type="GO" id="GO:0016491">
    <property type="term" value="F:oxidoreductase activity"/>
    <property type="evidence" value="ECO:0007669"/>
    <property type="project" value="UniProtKB-KW"/>
</dbReference>
<keyword evidence="8" id="KW-0521">NADP</keyword>
<evidence type="ECO:0000259" key="20">
    <source>
        <dbReference type="SMART" id="SM01003"/>
    </source>
</evidence>
<dbReference type="EMBL" id="CP042467">
    <property type="protein sequence ID" value="QED28219.1"/>
    <property type="molecule type" value="Genomic_DNA"/>
</dbReference>
<dbReference type="InterPro" id="IPR007886">
    <property type="entry name" value="AlaDH/PNT_N"/>
</dbReference>
<evidence type="ECO:0000256" key="2">
    <source>
        <dbReference type="ARBA" id="ARBA00004429"/>
    </source>
</evidence>
<evidence type="ECO:0000256" key="17">
    <source>
        <dbReference type="SAM" id="MobiDB-lite"/>
    </source>
</evidence>
<dbReference type="InterPro" id="IPR026255">
    <property type="entry name" value="NADP_transhyd_a"/>
</dbReference>